<keyword evidence="1" id="KW-0812">Transmembrane</keyword>
<protein>
    <submittedName>
        <fullName evidence="3">Glycosyltransferase</fullName>
    </submittedName>
</protein>
<dbReference type="Pfam" id="PF00535">
    <property type="entry name" value="Glycos_transf_2"/>
    <property type="match status" value="1"/>
</dbReference>
<dbReference type="EMBL" id="CP043494">
    <property type="protein sequence ID" value="WNG45777.1"/>
    <property type="molecule type" value="Genomic_DNA"/>
</dbReference>
<organism evidence="3 4">
    <name type="scientific">Archangium minus</name>
    <dbReference type="NCBI Taxonomy" id="83450"/>
    <lineage>
        <taxon>Bacteria</taxon>
        <taxon>Pseudomonadati</taxon>
        <taxon>Myxococcota</taxon>
        <taxon>Myxococcia</taxon>
        <taxon>Myxococcales</taxon>
        <taxon>Cystobacterineae</taxon>
        <taxon>Archangiaceae</taxon>
        <taxon>Archangium</taxon>
    </lineage>
</organism>
<gene>
    <name evidence="3" type="ORF">F0U60_17910</name>
</gene>
<name>A0ABY9WSJ8_9BACT</name>
<dbReference type="InterPro" id="IPR029044">
    <property type="entry name" value="Nucleotide-diphossugar_trans"/>
</dbReference>
<dbReference type="RefSeq" id="WP_395821286.1">
    <property type="nucleotide sequence ID" value="NZ_CP043494.1"/>
</dbReference>
<keyword evidence="4" id="KW-1185">Reference proteome</keyword>
<dbReference type="Proteomes" id="UP001611383">
    <property type="component" value="Chromosome"/>
</dbReference>
<feature type="domain" description="Glycosyltransferase 2-like" evidence="2">
    <location>
        <begin position="19"/>
        <end position="181"/>
    </location>
</feature>
<evidence type="ECO:0000259" key="2">
    <source>
        <dbReference type="Pfam" id="PF00535"/>
    </source>
</evidence>
<dbReference type="PANTHER" id="PTHR48090">
    <property type="entry name" value="UNDECAPRENYL-PHOSPHATE 4-DEOXY-4-FORMAMIDO-L-ARABINOSE TRANSFERASE-RELATED"/>
    <property type="match status" value="1"/>
</dbReference>
<evidence type="ECO:0000256" key="1">
    <source>
        <dbReference type="SAM" id="Phobius"/>
    </source>
</evidence>
<keyword evidence="1" id="KW-0472">Membrane</keyword>
<keyword evidence="1" id="KW-1133">Transmembrane helix</keyword>
<dbReference type="InterPro" id="IPR001173">
    <property type="entry name" value="Glyco_trans_2-like"/>
</dbReference>
<feature type="transmembrane region" description="Helical" evidence="1">
    <location>
        <begin position="283"/>
        <end position="310"/>
    </location>
</feature>
<reference evidence="3 4" key="1">
    <citation type="submission" date="2019-08" db="EMBL/GenBank/DDBJ databases">
        <title>Archangium and Cystobacter genomes.</title>
        <authorList>
            <person name="Chen I.-C.K."/>
            <person name="Wielgoss S."/>
        </authorList>
    </citation>
    <scope>NUCLEOTIDE SEQUENCE [LARGE SCALE GENOMIC DNA]</scope>
    <source>
        <strain evidence="3 4">Cbm 6</strain>
    </source>
</reference>
<accession>A0ABY9WSJ8</accession>
<evidence type="ECO:0000313" key="3">
    <source>
        <dbReference type="EMBL" id="WNG45777.1"/>
    </source>
</evidence>
<proteinExistence type="predicted"/>
<dbReference type="InterPro" id="IPR050256">
    <property type="entry name" value="Glycosyltransferase_2"/>
</dbReference>
<sequence>MTMRELLQHTSLGGARLWVICPVYFDVESLRRLRGDILDIIEREGLLDLLEVRLVAVDDTGGVDPQMQEFERLDGTRVITVPFNLGHQRALVYGLRTLASEIHDDDFIVTMDSDGEDQPQDLPRLLKPLIQELGSRRKVVLAARTKRRESPPFKVLYFFFKNLFVLLTGTLIRSGNYAAFRGWMARNVIFHPHFDLCYSSSLLSLNLQLERVPCERGTRYAGMSKMTYLKLVMHGIRMLMPFADRIAIRGMIGFSGVLIVGILLGLAVVMTRLLRPDLAIPGWATYTLLLSIILSGMALGSVVLLFSLFVQSQSLSMSRLDVDLRRNHAADPRRAPAKPDREIA</sequence>
<dbReference type="Gene3D" id="3.90.550.10">
    <property type="entry name" value="Spore Coat Polysaccharide Biosynthesis Protein SpsA, Chain A"/>
    <property type="match status" value="1"/>
</dbReference>
<feature type="transmembrane region" description="Helical" evidence="1">
    <location>
        <begin position="155"/>
        <end position="172"/>
    </location>
</feature>
<dbReference type="SUPFAM" id="SSF53448">
    <property type="entry name" value="Nucleotide-diphospho-sugar transferases"/>
    <property type="match status" value="1"/>
</dbReference>
<feature type="transmembrane region" description="Helical" evidence="1">
    <location>
        <begin position="246"/>
        <end position="271"/>
    </location>
</feature>
<evidence type="ECO:0000313" key="4">
    <source>
        <dbReference type="Proteomes" id="UP001611383"/>
    </source>
</evidence>